<name>A0ACA9KLI2_9GLOM</name>
<keyword evidence="2" id="KW-1185">Reference proteome</keyword>
<organism evidence="1 2">
    <name type="scientific">Dentiscutata heterogama</name>
    <dbReference type="NCBI Taxonomy" id="1316150"/>
    <lineage>
        <taxon>Eukaryota</taxon>
        <taxon>Fungi</taxon>
        <taxon>Fungi incertae sedis</taxon>
        <taxon>Mucoromycota</taxon>
        <taxon>Glomeromycotina</taxon>
        <taxon>Glomeromycetes</taxon>
        <taxon>Diversisporales</taxon>
        <taxon>Gigasporaceae</taxon>
        <taxon>Dentiscutata</taxon>
    </lineage>
</organism>
<protein>
    <submittedName>
        <fullName evidence="1">9039_t:CDS:1</fullName>
    </submittedName>
</protein>
<evidence type="ECO:0000313" key="1">
    <source>
        <dbReference type="EMBL" id="CAG8477404.1"/>
    </source>
</evidence>
<comment type="caution">
    <text evidence="1">The sequence shown here is derived from an EMBL/GenBank/DDBJ whole genome shotgun (WGS) entry which is preliminary data.</text>
</comment>
<dbReference type="Proteomes" id="UP000789702">
    <property type="component" value="Unassembled WGS sequence"/>
</dbReference>
<accession>A0ACA9KLI2</accession>
<reference evidence="1" key="1">
    <citation type="submission" date="2021-06" db="EMBL/GenBank/DDBJ databases">
        <authorList>
            <person name="Kallberg Y."/>
            <person name="Tangrot J."/>
            <person name="Rosling A."/>
        </authorList>
    </citation>
    <scope>NUCLEOTIDE SEQUENCE</scope>
    <source>
        <strain evidence="1">IL203A</strain>
    </source>
</reference>
<gene>
    <name evidence="1" type="ORF">DHETER_LOCUS1981</name>
</gene>
<sequence>MSSVSEAVGIEKPKVSPQASKDKKQSKKALKDGASNEFPLELSPPPEYLQHRIKLFEEWKTTYDEEIKSKATFASKASDLYRGSIKPRAPITVTFPDGNKKEATAWETSPMDLAKAISKSLSERIVIAKVNGELFDLVRPLETDCTLEFLDFEHEEGKKVFWHSSAHVLGEACERHYGCHLCIGPPLDDGFYYEMAIKERVVTQNDYETLKTIAKSAIKEKQPFERLVVSKENLLEMFKHNQYKVHLINSKIPDGTSTTVYRCGPLIDLCMGPHVPHTGKIKAFEITKNSASYFLGDSKNDSLQRIYGISFPDTKQMTEYMKFVEEAARRHHKKIGQEQELFFFDELSPGSCFFLPNGTRIYNTLVDFIKSEYRKRGYQEVITPNMYNTKLWERSGHLQNYEENMFCFEVEKEKFALKPMNCPGHCLMFKHRDRSYRELPLRLADFGVLHRNELSGALTGLTRVRRFQQDDAHIFCRPDQIEDEINASLEFLKHVYGVFGFTFQLKLSTRPEKHLGTIEVWNQAEKRLEEALNKFGEPWELNPGDGAFYGPKIDITVSDAIKRKHQCATLQLDFQLPERFELEYHTQIAGDSEGSYARPVMIHRAILGSVERMIAILAEHFGGKWPFWLSPRQVMIIPVANTFSDYVKMVYNACFDAGLYVESDLGENTLNKKIRNAEISQFNFIFVVGAEEESTKSVNIRNRDDVGTKAKGQTIPLEEAVGKLVKLKNEKPKAGFYFNPVPNSKDNVVCFLCHKSMEGWDPQDDPFEEHVNHSPECAWAICYCSIRNFNDNQLPFNWDDRDNLPTSKKMEEARIKTFGTWWPHDGKKGWVGTVKKMAKAGFIYSPTIGSLDNVTCQYCGVGLEGWEQKDDPTTRKQIASEVIDAKIKEEEMELSDMINQLKLNEPSLDSSKNNDVKQEQVNSEVINNNCADVDDNSGHEIVVPYTDTSESSVQVDPIVTESAKEVAEPLHEQLEEIPMVEDHYENLMEEQNRKSLIPYVSTSVSSVQAEPIATESAKEIEHYENSMEEQNRESHCSIQEHEQVNSELINNCADVDDNNSRETVIPYTSAPVSSVQAEPTTTESFNEITESLHVQLENTQIVEDHCENSLEEQDRKSHCFIQNREQVNSEFINNSCADVDDNSRRETVIPYTSAFVSSVQAEPIITASAKEITEPLHEQLEETPMIEDHYESFRDVQNRNSCFIQKHEQINSDNNCADADDNSGREIVIPYTSAPVSSVQTEPTTTESTKELTESLYERFGKPPIFEYNFENLMEEQNRKSYFFIQKHEQINSELINNNYTDVDDNSRHIVVPYTSAPISLVQAEPITTESTKEITESLYERLEKTPIFDYHFENLMEQNRKSYCFIHKYEQINSELINNNCIDVDNNSRHDIVIPHTSVPISSVPITTESTSEVTGSLYERLEKTPIVEDHENLMEDQLAKTLTVENYLKDLTEQQERILAEKTNQLLDAILEIKRRAKNAIMTIPVK</sequence>
<proteinExistence type="predicted"/>
<evidence type="ECO:0000313" key="2">
    <source>
        <dbReference type="Proteomes" id="UP000789702"/>
    </source>
</evidence>
<dbReference type="EMBL" id="CAJVPU010001316">
    <property type="protein sequence ID" value="CAG8477404.1"/>
    <property type="molecule type" value="Genomic_DNA"/>
</dbReference>